<dbReference type="STRING" id="273121.WS2044"/>
<reference evidence="2 3" key="1">
    <citation type="journal article" date="2003" name="Proc. Natl. Acad. Sci. U.S.A.">
        <title>Complete genome sequence and analysis of Wolinella succinogenes.</title>
        <authorList>
            <person name="Baar C."/>
            <person name="Eppinger M."/>
            <person name="Raddatz G."/>
            <person name="Simon JM."/>
            <person name="Lanz C."/>
            <person name="Klimmek O."/>
            <person name="Nandakumar R."/>
            <person name="Gross R."/>
            <person name="Rosinus A."/>
            <person name="Keller H."/>
            <person name="Jagtap P."/>
            <person name="Linke B."/>
            <person name="Meyer F."/>
            <person name="Lederer H."/>
            <person name="Schuster S.C."/>
        </authorList>
    </citation>
    <scope>NUCLEOTIDE SEQUENCE [LARGE SCALE GENOMIC DNA]</scope>
    <source>
        <strain evidence="3">ATCC 29543 / DSM 1740 / CCUG 13145 / JCM 31913 / LMG 7466 / NCTC 11488 / FDC 602W</strain>
    </source>
</reference>
<dbReference type="eggNOG" id="COG4378">
    <property type="taxonomic scope" value="Bacteria"/>
</dbReference>
<dbReference type="AlphaFoldDB" id="Q7MQS5"/>
<evidence type="ECO:0000313" key="2">
    <source>
        <dbReference type="EMBL" id="CAE11044.1"/>
    </source>
</evidence>
<sequence>MSVLVVGGDEITPIKAVLENLGCKDITHWDGRRESINRKNIPQNTECLVLLTNFLNHNTMKKFRGEAKKRNIPVVCSKRSVSCLYCEYCKIFGEAAAKNCPLNSFE</sequence>
<accession>Q7MQS5</accession>
<comment type="similarity">
    <text evidence="1">Belongs to the UPF0751 family.</text>
</comment>
<dbReference type="Pfam" id="PF10087">
    <property type="entry name" value="DUF2325"/>
    <property type="match status" value="1"/>
</dbReference>
<organism evidence="3">
    <name type="scientific">Wolinella succinogenes (strain ATCC 29543 / DSM 1740 / CCUG 13145 / JCM 31913 / LMG 7466 / NCTC 11488 / FDC 602W)</name>
    <name type="common">Vibrio succinogenes</name>
    <dbReference type="NCBI Taxonomy" id="273121"/>
    <lineage>
        <taxon>Bacteria</taxon>
        <taxon>Pseudomonadati</taxon>
        <taxon>Campylobacterota</taxon>
        <taxon>Epsilonproteobacteria</taxon>
        <taxon>Campylobacterales</taxon>
        <taxon>Helicobacteraceae</taxon>
        <taxon>Wolinella</taxon>
    </lineage>
</organism>
<dbReference type="HOGENOM" id="CLU_151785_2_0_7"/>
<evidence type="ECO:0008006" key="4">
    <source>
        <dbReference type="Google" id="ProtNLM"/>
    </source>
</evidence>
<evidence type="ECO:0000313" key="3">
    <source>
        <dbReference type="Proteomes" id="UP000000422"/>
    </source>
</evidence>
<proteinExistence type="inferred from homology"/>
<dbReference type="DNASU" id="2553880"/>
<dbReference type="PIRSF" id="PIRSF020408">
    <property type="entry name" value="UCP020408"/>
    <property type="match status" value="1"/>
</dbReference>
<dbReference type="InterPro" id="IPR016772">
    <property type="entry name" value="UCP020408"/>
</dbReference>
<evidence type="ECO:0000256" key="1">
    <source>
        <dbReference type="ARBA" id="ARBA00007189"/>
    </source>
</evidence>
<name>Q7MQS5_WOLSU</name>
<dbReference type="KEGG" id="wsu:WS2044"/>
<dbReference type="RefSeq" id="WP_011139826.1">
    <property type="nucleotide sequence ID" value="NC_005090.1"/>
</dbReference>
<dbReference type="Proteomes" id="UP000000422">
    <property type="component" value="Chromosome"/>
</dbReference>
<keyword evidence="3" id="KW-1185">Reference proteome</keyword>
<dbReference type="EMBL" id="BX571662">
    <property type="protein sequence ID" value="CAE11044.1"/>
    <property type="molecule type" value="Genomic_DNA"/>
</dbReference>
<protein>
    <recommendedName>
        <fullName evidence="4">DUF2325 domain-containing protein</fullName>
    </recommendedName>
</protein>
<gene>
    <name evidence="2" type="ordered locus">WS2044</name>
</gene>